<comment type="cofactor">
    <cofactor evidence="8">
        <name>Mg(2+)</name>
        <dbReference type="ChEBI" id="CHEBI:18420"/>
    </cofactor>
</comment>
<evidence type="ECO:0000313" key="11">
    <source>
        <dbReference type="Proteomes" id="UP000199651"/>
    </source>
</evidence>
<feature type="binding site" evidence="8">
    <location>
        <position position="39"/>
    </location>
    <ligand>
        <name>substrate</name>
    </ligand>
</feature>
<feature type="binding site" evidence="8">
    <location>
        <begin position="137"/>
        <end position="139"/>
    </location>
    <ligand>
        <name>S-adenosyl-L-methionine</name>
        <dbReference type="ChEBI" id="CHEBI:59789"/>
    </ligand>
</feature>
<comment type="catalytic activity">
    <reaction evidence="8">
        <text>6-carboxy-5,6,7,8-tetrahydropterin + H(+) = 7-carboxy-7-carbaguanine + NH4(+)</text>
        <dbReference type="Rhea" id="RHEA:27974"/>
        <dbReference type="ChEBI" id="CHEBI:15378"/>
        <dbReference type="ChEBI" id="CHEBI:28938"/>
        <dbReference type="ChEBI" id="CHEBI:61032"/>
        <dbReference type="ChEBI" id="CHEBI:61036"/>
        <dbReference type="EC" id="4.3.99.3"/>
    </reaction>
</comment>
<dbReference type="InterPro" id="IPR024924">
    <property type="entry name" value="7-CO-7-deazaguanine_synth-like"/>
</dbReference>
<evidence type="ECO:0000256" key="2">
    <source>
        <dbReference type="ARBA" id="ARBA00022691"/>
    </source>
</evidence>
<feature type="binding site" evidence="8">
    <location>
        <position position="92"/>
    </location>
    <ligand>
        <name>S-adenosyl-L-methionine</name>
        <dbReference type="ChEBI" id="CHEBI:59789"/>
    </ligand>
</feature>
<dbReference type="GO" id="GO:0016840">
    <property type="term" value="F:carbon-nitrogen lyase activity"/>
    <property type="evidence" value="ECO:0007669"/>
    <property type="project" value="UniProtKB-UniRule"/>
</dbReference>
<keyword evidence="4 8" id="KW-0460">Magnesium</keyword>
<comment type="caution">
    <text evidence="8">Lacks conserved residue(s) required for the propagation of feature annotation.</text>
</comment>
<name>A0A1H0L9F2_9PSEU</name>
<dbReference type="GO" id="GO:0000287">
    <property type="term" value="F:magnesium ion binding"/>
    <property type="evidence" value="ECO:0007669"/>
    <property type="project" value="UniProtKB-UniRule"/>
</dbReference>
<comment type="cofactor">
    <cofactor evidence="8">
        <name>S-adenosyl-L-methionine</name>
        <dbReference type="ChEBI" id="CHEBI:59789"/>
    </cofactor>
    <text evidence="8">Binds 1 S-adenosyl-L-methionine per subunit.</text>
</comment>
<keyword evidence="1 8" id="KW-0004">4Fe-4S</keyword>
<evidence type="ECO:0000256" key="1">
    <source>
        <dbReference type="ARBA" id="ARBA00022485"/>
    </source>
</evidence>
<evidence type="ECO:0000313" key="10">
    <source>
        <dbReference type="EMBL" id="SDO64828.1"/>
    </source>
</evidence>
<dbReference type="AlphaFoldDB" id="A0A1H0L9F2"/>
<keyword evidence="6 8" id="KW-0411">Iron-sulfur</keyword>
<sequence length="234" mass="25794">MSTPPLPPGRVEGSAILTEKFESFQGEGPWTGQRCVFVRFSRCNLRCGYCDTPESWDWNRFNPAEVSDRVPVTELVSWVRERGVDMMVITGGEPMLQQPAMTALASGLTNVRVQVETNGTIAPTPELASLVDLWVVSPKLANSGMTYSSRIKADALSTLVATDRAVFKFVVTEPDRDLDEIAQLVEEHRLAPVWVMPEGTTQEKVLAGMDALYGPATDRGWNVSTRLHILTGAR</sequence>
<dbReference type="HAMAP" id="MF_00917">
    <property type="entry name" value="QueE"/>
    <property type="match status" value="1"/>
</dbReference>
<dbReference type="SFLD" id="SFLDS00029">
    <property type="entry name" value="Radical_SAM"/>
    <property type="match status" value="1"/>
</dbReference>
<comment type="similarity">
    <text evidence="8">Belongs to the radical SAM superfamily. 7-carboxy-7-deazaguanine synthase family.</text>
</comment>
<dbReference type="EMBL" id="FNJB01000004">
    <property type="protein sequence ID" value="SDO64828.1"/>
    <property type="molecule type" value="Genomic_DNA"/>
</dbReference>
<dbReference type="InterPro" id="IPR013785">
    <property type="entry name" value="Aldolase_TIM"/>
</dbReference>
<evidence type="ECO:0000256" key="8">
    <source>
        <dbReference type="HAMAP-Rule" id="MF_00917"/>
    </source>
</evidence>
<feature type="domain" description="Radical SAM core" evidence="9">
    <location>
        <begin position="30"/>
        <end position="234"/>
    </location>
</feature>
<dbReference type="GO" id="GO:0008616">
    <property type="term" value="P:tRNA queuosine(34) biosynthetic process"/>
    <property type="evidence" value="ECO:0007669"/>
    <property type="project" value="UniProtKB-UniRule"/>
</dbReference>
<evidence type="ECO:0000256" key="6">
    <source>
        <dbReference type="ARBA" id="ARBA00023014"/>
    </source>
</evidence>
<feature type="binding site" evidence="8">
    <location>
        <position position="52"/>
    </location>
    <ligand>
        <name>Mg(2+)</name>
        <dbReference type="ChEBI" id="CHEBI:18420"/>
    </ligand>
</feature>
<gene>
    <name evidence="8" type="primary">queE</name>
    <name evidence="10" type="ORF">SAMN05192558_10460</name>
</gene>
<keyword evidence="2 8" id="KW-0949">S-adenosyl-L-methionine</keyword>
<feature type="binding site" evidence="8">
    <location>
        <position position="47"/>
    </location>
    <ligand>
        <name>[4Fe-4S] cluster</name>
        <dbReference type="ChEBI" id="CHEBI:49883"/>
        <note>4Fe-4S-S-AdoMet</note>
    </ligand>
</feature>
<dbReference type="PROSITE" id="PS51918">
    <property type="entry name" value="RADICAL_SAM"/>
    <property type="match status" value="1"/>
</dbReference>
<dbReference type="STRING" id="504798.SAMN05421871_109237"/>
<feature type="binding site" evidence="8">
    <location>
        <begin position="49"/>
        <end position="51"/>
    </location>
    <ligand>
        <name>S-adenosyl-L-methionine</name>
        <dbReference type="ChEBI" id="CHEBI:59789"/>
    </ligand>
</feature>
<dbReference type="Pfam" id="PF04055">
    <property type="entry name" value="Radical_SAM"/>
    <property type="match status" value="1"/>
</dbReference>
<organism evidence="10 11">
    <name type="scientific">Actinokineospora alba</name>
    <dbReference type="NCBI Taxonomy" id="504798"/>
    <lineage>
        <taxon>Bacteria</taxon>
        <taxon>Bacillati</taxon>
        <taxon>Actinomycetota</taxon>
        <taxon>Actinomycetes</taxon>
        <taxon>Pseudonocardiales</taxon>
        <taxon>Pseudonocardiaceae</taxon>
        <taxon>Actinokineospora</taxon>
    </lineage>
</organism>
<evidence type="ECO:0000259" key="9">
    <source>
        <dbReference type="PROSITE" id="PS51918"/>
    </source>
</evidence>
<dbReference type="UniPathway" id="UPA00391"/>
<dbReference type="InterPro" id="IPR007197">
    <property type="entry name" value="rSAM"/>
</dbReference>
<feature type="binding site" evidence="8">
    <location>
        <position position="43"/>
    </location>
    <ligand>
        <name>[4Fe-4S] cluster</name>
        <dbReference type="ChEBI" id="CHEBI:49883"/>
        <note>4Fe-4S-S-AdoMet</note>
    </ligand>
</feature>
<dbReference type="GO" id="GO:0051539">
    <property type="term" value="F:4 iron, 4 sulfur cluster binding"/>
    <property type="evidence" value="ECO:0007669"/>
    <property type="project" value="UniProtKB-UniRule"/>
</dbReference>
<keyword evidence="3 8" id="KW-0479">Metal-binding</keyword>
<reference evidence="11" key="1">
    <citation type="submission" date="2016-10" db="EMBL/GenBank/DDBJ databases">
        <authorList>
            <person name="Varghese N."/>
            <person name="Submissions S."/>
        </authorList>
    </citation>
    <scope>NUCLEOTIDE SEQUENCE [LARGE SCALE GENOMIC DNA]</scope>
    <source>
        <strain evidence="11">IBRC-M 10655</strain>
    </source>
</reference>
<evidence type="ECO:0000256" key="7">
    <source>
        <dbReference type="ARBA" id="ARBA00023239"/>
    </source>
</evidence>
<comment type="pathway">
    <text evidence="8">Purine metabolism; 7-cyano-7-deazaguanine biosynthesis.</text>
</comment>
<comment type="cofactor">
    <cofactor evidence="8">
        <name>[4Fe-4S] cluster</name>
        <dbReference type="ChEBI" id="CHEBI:49883"/>
    </cofactor>
    <text evidence="8">Binds 1 [4Fe-4S] cluster. The cluster is coordinated with 3 cysteines and an exchangeable S-adenosyl-L-methionine.</text>
</comment>
<dbReference type="Gene3D" id="3.20.20.70">
    <property type="entry name" value="Aldolase class I"/>
    <property type="match status" value="1"/>
</dbReference>
<dbReference type="PANTHER" id="PTHR42836:SF1">
    <property type="entry name" value="7-CARBOXY-7-DEAZAGUANINE SYNTHASE"/>
    <property type="match status" value="1"/>
</dbReference>
<evidence type="ECO:0000256" key="3">
    <source>
        <dbReference type="ARBA" id="ARBA00022723"/>
    </source>
</evidence>
<keyword evidence="5 8" id="KW-0408">Iron</keyword>
<comment type="function">
    <text evidence="8">Catalyzes the complex heterocyclic radical-mediated conversion of 6-carboxy-5,6,7,8-tetrahydropterin (CPH4) to 7-carboxy-7-deazaguanine (CDG), a step common to the biosynthetic pathways of all 7-deazapurine-containing compounds.</text>
</comment>
<feature type="binding site" evidence="8">
    <location>
        <position position="90"/>
    </location>
    <ligand>
        <name>substrate</name>
    </ligand>
</feature>
<dbReference type="PIRSF" id="PIRSF000370">
    <property type="entry name" value="QueE"/>
    <property type="match status" value="1"/>
</dbReference>
<dbReference type="GO" id="GO:1904047">
    <property type="term" value="F:S-adenosyl-L-methionine binding"/>
    <property type="evidence" value="ECO:0007669"/>
    <property type="project" value="UniProtKB-UniRule"/>
</dbReference>
<comment type="subunit">
    <text evidence="8">Homodimer.</text>
</comment>
<dbReference type="EC" id="4.3.99.3" evidence="8"/>
<keyword evidence="7 8" id="KW-0456">Lyase</keyword>
<dbReference type="Proteomes" id="UP000199651">
    <property type="component" value="Unassembled WGS sequence"/>
</dbReference>
<keyword evidence="11" id="KW-1185">Reference proteome</keyword>
<dbReference type="SUPFAM" id="SSF102114">
    <property type="entry name" value="Radical SAM enzymes"/>
    <property type="match status" value="1"/>
</dbReference>
<feature type="binding site" evidence="8">
    <location>
        <position position="50"/>
    </location>
    <ligand>
        <name>[4Fe-4S] cluster</name>
        <dbReference type="ChEBI" id="CHEBI:49883"/>
        <note>4Fe-4S-S-AdoMet</note>
    </ligand>
</feature>
<dbReference type="InterPro" id="IPR058240">
    <property type="entry name" value="rSAM_sf"/>
</dbReference>
<evidence type="ECO:0000256" key="5">
    <source>
        <dbReference type="ARBA" id="ARBA00023004"/>
    </source>
</evidence>
<dbReference type="CDD" id="cd01335">
    <property type="entry name" value="Radical_SAM"/>
    <property type="match status" value="1"/>
</dbReference>
<accession>A0A1H0L9F2</accession>
<keyword evidence="8" id="KW-0671">Queuosine biosynthesis</keyword>
<feature type="binding site" evidence="8">
    <location>
        <begin position="24"/>
        <end position="26"/>
    </location>
    <ligand>
        <name>substrate</name>
    </ligand>
</feature>
<protein>
    <recommendedName>
        <fullName evidence="8">7-carboxy-7-deazaguanine synthase</fullName>
        <shortName evidence="8">CDG synthase</shortName>
        <ecNumber evidence="8">4.3.99.3</ecNumber>
    </recommendedName>
    <alternativeName>
        <fullName evidence="8">Queuosine biosynthesis protein QueE</fullName>
    </alternativeName>
</protein>
<evidence type="ECO:0000256" key="4">
    <source>
        <dbReference type="ARBA" id="ARBA00022842"/>
    </source>
</evidence>
<dbReference type="RefSeq" id="WP_228769797.1">
    <property type="nucleotide sequence ID" value="NZ_FNDV01000009.1"/>
</dbReference>
<dbReference type="PANTHER" id="PTHR42836">
    <property type="entry name" value="7-CARBOXY-7-DEAZAGUANINE SYNTHASE"/>
    <property type="match status" value="1"/>
</dbReference>
<proteinExistence type="inferred from homology"/>